<evidence type="ECO:0000259" key="1">
    <source>
        <dbReference type="SMART" id="SM00421"/>
    </source>
</evidence>
<reference evidence="3" key="1">
    <citation type="submission" date="2017-05" db="EMBL/GenBank/DDBJ databases">
        <authorList>
            <person name="Rodrigo-Torres L."/>
            <person name="Arahal R. D."/>
            <person name="Lucena T."/>
        </authorList>
    </citation>
    <scope>NUCLEOTIDE SEQUENCE [LARGE SCALE GENOMIC DNA]</scope>
    <source>
        <strain evidence="3">CECT 8649</strain>
    </source>
</reference>
<dbReference type="InterPro" id="IPR000792">
    <property type="entry name" value="Tscrpt_reg_LuxR_C"/>
</dbReference>
<dbReference type="GO" id="GO:0006355">
    <property type="term" value="P:regulation of DNA-templated transcription"/>
    <property type="evidence" value="ECO:0007669"/>
    <property type="project" value="InterPro"/>
</dbReference>
<organism evidence="2 3">
    <name type="scientific">Pelagimonas phthalicica</name>
    <dbReference type="NCBI Taxonomy" id="1037362"/>
    <lineage>
        <taxon>Bacteria</taxon>
        <taxon>Pseudomonadati</taxon>
        <taxon>Pseudomonadota</taxon>
        <taxon>Alphaproteobacteria</taxon>
        <taxon>Rhodobacterales</taxon>
        <taxon>Roseobacteraceae</taxon>
        <taxon>Pelagimonas</taxon>
    </lineage>
</organism>
<dbReference type="Gene3D" id="3.10.450.50">
    <property type="match status" value="1"/>
</dbReference>
<dbReference type="SMART" id="SM00421">
    <property type="entry name" value="HTH_LUXR"/>
    <property type="match status" value="1"/>
</dbReference>
<gene>
    <name evidence="2" type="ORF">TRP8649_01571</name>
</gene>
<evidence type="ECO:0000313" key="3">
    <source>
        <dbReference type="Proteomes" id="UP000225972"/>
    </source>
</evidence>
<dbReference type="Gene3D" id="1.10.10.10">
    <property type="entry name" value="Winged helix-like DNA-binding domain superfamily/Winged helix DNA-binding domain"/>
    <property type="match status" value="1"/>
</dbReference>
<dbReference type="OrthoDB" id="5497412at2"/>
<name>A0A238JCA2_9RHOB</name>
<dbReference type="EMBL" id="FXXP01000001">
    <property type="protein sequence ID" value="SMX27466.1"/>
    <property type="molecule type" value="Genomic_DNA"/>
</dbReference>
<evidence type="ECO:0000313" key="2">
    <source>
        <dbReference type="EMBL" id="SMX27466.1"/>
    </source>
</evidence>
<dbReference type="AlphaFoldDB" id="A0A238JCA2"/>
<dbReference type="SUPFAM" id="SSF46894">
    <property type="entry name" value="C-terminal effector domain of the bipartite response regulators"/>
    <property type="match status" value="1"/>
</dbReference>
<dbReference type="Proteomes" id="UP000225972">
    <property type="component" value="Unassembled WGS sequence"/>
</dbReference>
<accession>A0A238JCA2</accession>
<dbReference type="SUPFAM" id="SSF54427">
    <property type="entry name" value="NTF2-like"/>
    <property type="match status" value="1"/>
</dbReference>
<protein>
    <recommendedName>
        <fullName evidence="1">HTH luxR-type domain-containing protein</fullName>
    </recommendedName>
</protein>
<dbReference type="InterPro" id="IPR016032">
    <property type="entry name" value="Sig_transdc_resp-reg_C-effctor"/>
</dbReference>
<dbReference type="InterPro" id="IPR036388">
    <property type="entry name" value="WH-like_DNA-bd_sf"/>
</dbReference>
<dbReference type="GO" id="GO:0003677">
    <property type="term" value="F:DNA binding"/>
    <property type="evidence" value="ECO:0007669"/>
    <property type="project" value="InterPro"/>
</dbReference>
<proteinExistence type="predicted"/>
<feature type="domain" description="HTH luxR-type" evidence="1">
    <location>
        <begin position="263"/>
        <end position="320"/>
    </location>
</feature>
<keyword evidence="3" id="KW-1185">Reference proteome</keyword>
<sequence>MTKPPPSQQDQLAIMTVIERETETFFNFDFDGWAQCWVQDERTREMCGSAAAGITVLRGWSEIAPHIQEVLEVGKVCEMVRFERHNVDMTVTDGLAHVVFDGHSVLRDGRVERTFETRVLEKTDGIWRILFSSFVVRGHQWEDANRLAIDGQGQVICAPPHILEAVKTQLGLTVSQGRLRASRRDWDKVLQAALDCAASQHRYFQHYRQTREAGRNFRLPVVLGEKDEGGVAVCTLFVRDETTFLELHDDEALADRLHAARSVFNLSEAQMALACRIVAGDGLTQAAEMLKISVNTARTHLSRIYVKTGVNSQTALVRCLLSVG</sequence>
<dbReference type="RefSeq" id="WP_099243661.1">
    <property type="nucleotide sequence ID" value="NZ_FXXP01000001.1"/>
</dbReference>
<dbReference type="InterPro" id="IPR032710">
    <property type="entry name" value="NTF2-like_dom_sf"/>
</dbReference>